<dbReference type="eggNOG" id="COG3482">
    <property type="taxonomic scope" value="Bacteria"/>
</dbReference>
<dbReference type="InterPro" id="IPR012924">
    <property type="entry name" value="TfuA_core"/>
</dbReference>
<feature type="domain" description="TfuA-like core" evidence="1">
    <location>
        <begin position="49"/>
        <end position="167"/>
    </location>
</feature>
<reference evidence="2 3" key="1">
    <citation type="submission" date="2016-10" db="EMBL/GenBank/DDBJ databases">
        <authorList>
            <person name="de Groot N.N."/>
        </authorList>
    </citation>
    <scope>NUCLEOTIDE SEQUENCE [LARGE SCALE GENOMIC DNA]</scope>
    <source>
        <strain evidence="2 3">DSM 44149</strain>
    </source>
</reference>
<keyword evidence="3" id="KW-1185">Reference proteome</keyword>
<dbReference type="STRING" id="211114.SAMN04489726_1044"/>
<proteinExistence type="predicted"/>
<evidence type="ECO:0000313" key="3">
    <source>
        <dbReference type="Proteomes" id="UP000183376"/>
    </source>
</evidence>
<dbReference type="Pfam" id="PF07812">
    <property type="entry name" value="TfuA"/>
    <property type="match status" value="1"/>
</dbReference>
<organism evidence="2 3">
    <name type="scientific">Allokutzneria albata</name>
    <name type="common">Kibdelosporangium albatum</name>
    <dbReference type="NCBI Taxonomy" id="211114"/>
    <lineage>
        <taxon>Bacteria</taxon>
        <taxon>Bacillati</taxon>
        <taxon>Actinomycetota</taxon>
        <taxon>Actinomycetes</taxon>
        <taxon>Pseudonocardiales</taxon>
        <taxon>Pseudonocardiaceae</taxon>
        <taxon>Allokutzneria</taxon>
    </lineage>
</organism>
<protein>
    <recommendedName>
        <fullName evidence="1">TfuA-like core domain-containing protein</fullName>
    </recommendedName>
</protein>
<dbReference type="EMBL" id="LT629701">
    <property type="protein sequence ID" value="SDM32796.1"/>
    <property type="molecule type" value="Genomic_DNA"/>
</dbReference>
<name>A0A1G9SBD3_ALLAB</name>
<dbReference type="Proteomes" id="UP000183376">
    <property type="component" value="Chromosome I"/>
</dbReference>
<gene>
    <name evidence="2" type="ORF">SAMN04489726_1044</name>
</gene>
<evidence type="ECO:0000313" key="2">
    <source>
        <dbReference type="EMBL" id="SDM32796.1"/>
    </source>
</evidence>
<dbReference type="OrthoDB" id="118811at2"/>
<evidence type="ECO:0000259" key="1">
    <source>
        <dbReference type="Pfam" id="PF07812"/>
    </source>
</evidence>
<accession>A0A1G9SBD3</accession>
<sequence>MTTYAFVGPTAFGLPRVFPADVEVRPPVRRGDVEALVSTEEPGTLIIVDGTFHNYPAVGHVELRTALEHGWRVWGLSSMGAIRAAEMEVLGMRGYGAVYQRFATDPSFSDDEVALVHASEPPYRPASEPMVHIRSFLNSLVLEGNLSEHHAQEVTASLKNRWYGDRTHQALAELLPLDEVLPRLADHRLKTIDLLDFTEEQPWR</sequence>
<dbReference type="RefSeq" id="WP_081900637.1">
    <property type="nucleotide sequence ID" value="NZ_LT629701.1"/>
</dbReference>
<dbReference type="AlphaFoldDB" id="A0A1G9SBD3"/>